<sequence>MEICCPSGLPKGQPSMVSQVTSDTEGPMGSVCWRGTSLITRHRQGTPNRDGISPFVTVPTGKPAFAGGVPAIIALTVSNPRPCAGVSSGLRAHRA</sequence>
<protein>
    <submittedName>
        <fullName evidence="2">Uncharacterized protein</fullName>
    </submittedName>
</protein>
<feature type="compositionally biased region" description="Polar residues" evidence="1">
    <location>
        <begin position="15"/>
        <end position="24"/>
    </location>
</feature>
<evidence type="ECO:0000256" key="1">
    <source>
        <dbReference type="SAM" id="MobiDB-lite"/>
    </source>
</evidence>
<reference evidence="2 3" key="1">
    <citation type="submission" date="2020-08" db="EMBL/GenBank/DDBJ databases">
        <title>Genomic Encyclopedia of Type Strains, Phase IV (KMG-IV): sequencing the most valuable type-strain genomes for metagenomic binning, comparative biology and taxonomic classification.</title>
        <authorList>
            <person name="Goeker M."/>
        </authorList>
    </citation>
    <scope>NUCLEOTIDE SEQUENCE [LARGE SCALE GENOMIC DNA]</scope>
    <source>
        <strain evidence="2 3">DSM 102235</strain>
    </source>
</reference>
<organism evidence="2 3">
    <name type="scientific">Sagittula marina</name>
    <dbReference type="NCBI Taxonomy" id="943940"/>
    <lineage>
        <taxon>Bacteria</taxon>
        <taxon>Pseudomonadati</taxon>
        <taxon>Pseudomonadota</taxon>
        <taxon>Alphaproteobacteria</taxon>
        <taxon>Rhodobacterales</taxon>
        <taxon>Roseobacteraceae</taxon>
        <taxon>Sagittula</taxon>
    </lineage>
</organism>
<name>A0A7W6DLX0_9RHOB</name>
<dbReference type="EMBL" id="JACIEJ010000003">
    <property type="protein sequence ID" value="MBB3984999.1"/>
    <property type="molecule type" value="Genomic_DNA"/>
</dbReference>
<evidence type="ECO:0000313" key="2">
    <source>
        <dbReference type="EMBL" id="MBB3984999.1"/>
    </source>
</evidence>
<dbReference type="AlphaFoldDB" id="A0A7W6DLX0"/>
<feature type="region of interest" description="Disordered" evidence="1">
    <location>
        <begin position="1"/>
        <end position="28"/>
    </location>
</feature>
<accession>A0A7W6DLX0</accession>
<keyword evidence="3" id="KW-1185">Reference proteome</keyword>
<gene>
    <name evidence="2" type="ORF">GGQ68_001328</name>
</gene>
<evidence type="ECO:0000313" key="3">
    <source>
        <dbReference type="Proteomes" id="UP000541426"/>
    </source>
</evidence>
<proteinExistence type="predicted"/>
<dbReference type="Proteomes" id="UP000541426">
    <property type="component" value="Unassembled WGS sequence"/>
</dbReference>
<comment type="caution">
    <text evidence="2">The sequence shown here is derived from an EMBL/GenBank/DDBJ whole genome shotgun (WGS) entry which is preliminary data.</text>
</comment>